<dbReference type="InterPro" id="IPR050745">
    <property type="entry name" value="Multifunctional_regulatory"/>
</dbReference>
<evidence type="ECO:0000256" key="2">
    <source>
        <dbReference type="ARBA" id="ARBA00023043"/>
    </source>
</evidence>
<evidence type="ECO:0000256" key="3">
    <source>
        <dbReference type="PROSITE-ProRule" id="PRU00023"/>
    </source>
</evidence>
<name>A0A1C6YMI6_PLACE</name>
<evidence type="ECO:0000256" key="1">
    <source>
        <dbReference type="ARBA" id="ARBA00022737"/>
    </source>
</evidence>
<feature type="repeat" description="ANK" evidence="3">
    <location>
        <begin position="138"/>
        <end position="170"/>
    </location>
</feature>
<keyword evidence="4" id="KW-0812">Transmembrane</keyword>
<dbReference type="Pfam" id="PF12796">
    <property type="entry name" value="Ank_2"/>
    <property type="match status" value="1"/>
</dbReference>
<feature type="transmembrane region" description="Helical" evidence="4">
    <location>
        <begin position="371"/>
        <end position="392"/>
    </location>
</feature>
<dbReference type="PROSITE" id="PS50297">
    <property type="entry name" value="ANK_REP_REGION"/>
    <property type="match status" value="2"/>
</dbReference>
<dbReference type="Proteomes" id="UP000507536">
    <property type="component" value="Chromosome 14"/>
</dbReference>
<feature type="repeat" description="ANK" evidence="3">
    <location>
        <begin position="105"/>
        <end position="137"/>
    </location>
</feature>
<dbReference type="PANTHER" id="PTHR24189">
    <property type="entry name" value="MYOTROPHIN"/>
    <property type="match status" value="1"/>
</dbReference>
<reference evidence="5 6" key="1">
    <citation type="submission" date="2016-08" db="EMBL/GenBank/DDBJ databases">
        <authorList>
            <consortium name="Pathogen Informatics"/>
        </authorList>
    </citation>
    <scope>NUCLEOTIDE SEQUENCE [LARGE SCALE GENOMIC DNA]</scope>
    <source>
        <strain evidence="5 6">DS</strain>
    </source>
</reference>
<dbReference type="EMBL" id="LT608194">
    <property type="protein sequence ID" value="SCM24578.1"/>
    <property type="molecule type" value="Genomic_DNA"/>
</dbReference>
<evidence type="ECO:0000313" key="5">
    <source>
        <dbReference type="EMBL" id="SCM24578.1"/>
    </source>
</evidence>
<keyword evidence="4" id="KW-0472">Membrane</keyword>
<dbReference type="PROSITE" id="PS50088">
    <property type="entry name" value="ANK_REPEAT"/>
    <property type="match status" value="3"/>
</dbReference>
<dbReference type="InterPro" id="IPR036770">
    <property type="entry name" value="Ankyrin_rpt-contain_sf"/>
</dbReference>
<sequence length="400" mass="47088">MSSKIWKIIVKDDLAKFEKCLKEEEEVNLNEYNKEGLTLLLYGIEKGSIACCNYLINDQNVNIFLKDKKSKENALMKCMVIGHDVITISKLLIEKNINVNEKNRDGKTSLHIACEHNYLKGIELLLKNKADINSTDSQNNTPLITSIKRNNEEAARLLIENNADINVKDKNMNSVLHICAKEHLCNVAQLILETKKVDIKNCLNKENNSPLHIAAKENLKNLCDLFLKYNFDETLKNNNDETYNDILKKHEENAAHKNEEKENVYKEKELRKRKNDEQEMLKTDVYNFLKLYNIESLAPKFYKHSYIYVDQAFLQIQTIALKKMNISKDERKLFYDAIDKYYEQNEKEKNERDLEYQRLLEEQRKTKMLKYVAQVVSLIFIFVFIYSIVMSIKRRGQIFF</sequence>
<dbReference type="AlphaFoldDB" id="A0A1C6YMI6"/>
<organism evidence="5 6">
    <name type="scientific">Plasmodium chabaudi adami</name>
    <dbReference type="NCBI Taxonomy" id="5826"/>
    <lineage>
        <taxon>Eukaryota</taxon>
        <taxon>Sar</taxon>
        <taxon>Alveolata</taxon>
        <taxon>Apicomplexa</taxon>
        <taxon>Aconoidasida</taxon>
        <taxon>Haemosporida</taxon>
        <taxon>Plasmodiidae</taxon>
        <taxon>Plasmodium</taxon>
        <taxon>Plasmodium (Vinckeia)</taxon>
    </lineage>
</organism>
<proteinExistence type="predicted"/>
<protein>
    <submittedName>
        <fullName evidence="5">Uncharacterized protein</fullName>
    </submittedName>
</protein>
<accession>A0A1C6YMI6</accession>
<dbReference type="InterPro" id="IPR002110">
    <property type="entry name" value="Ankyrin_rpt"/>
</dbReference>
<dbReference type="Pfam" id="PF13637">
    <property type="entry name" value="Ank_4"/>
    <property type="match status" value="1"/>
</dbReference>
<keyword evidence="2 3" id="KW-0040">ANK repeat</keyword>
<evidence type="ECO:0000256" key="4">
    <source>
        <dbReference type="SAM" id="Phobius"/>
    </source>
</evidence>
<dbReference type="SUPFAM" id="SSF48403">
    <property type="entry name" value="Ankyrin repeat"/>
    <property type="match status" value="1"/>
</dbReference>
<keyword evidence="1" id="KW-0677">Repeat</keyword>
<dbReference type="Gene3D" id="1.25.40.20">
    <property type="entry name" value="Ankyrin repeat-containing domain"/>
    <property type="match status" value="2"/>
</dbReference>
<dbReference type="SMART" id="SM00248">
    <property type="entry name" value="ANK"/>
    <property type="match status" value="6"/>
</dbReference>
<gene>
    <name evidence="5" type="ORF">PCHDS_000433900</name>
</gene>
<feature type="repeat" description="ANK" evidence="3">
    <location>
        <begin position="206"/>
        <end position="238"/>
    </location>
</feature>
<keyword evidence="4" id="KW-1133">Transmembrane helix</keyword>
<evidence type="ECO:0000313" key="6">
    <source>
        <dbReference type="Proteomes" id="UP000507536"/>
    </source>
</evidence>